<dbReference type="AlphaFoldDB" id="A0A1Q3BMU3"/>
<dbReference type="Proteomes" id="UP000187406">
    <property type="component" value="Unassembled WGS sequence"/>
</dbReference>
<keyword evidence="2" id="KW-0812">Transmembrane</keyword>
<evidence type="ECO:0000256" key="1">
    <source>
        <dbReference type="SAM" id="MobiDB-lite"/>
    </source>
</evidence>
<evidence type="ECO:0000256" key="2">
    <source>
        <dbReference type="SAM" id="Phobius"/>
    </source>
</evidence>
<keyword evidence="2" id="KW-0472">Membrane</keyword>
<dbReference type="EMBL" id="BDDD01000681">
    <property type="protein sequence ID" value="GAV69023.1"/>
    <property type="molecule type" value="Genomic_DNA"/>
</dbReference>
<sequence length="113" mass="12290">MSTLQDLQPPPPVTILQQSYNSHSAHGSIGPVIGVLVGIILLSILAAMIGRLCTGRRIMGYGQYDIESWIERRCSPCIDGRINSPPPPPPQRSNASMPSPISVQTQQETKLEE</sequence>
<comment type="caution">
    <text evidence="3">The sequence shown here is derived from an EMBL/GenBank/DDBJ whole genome shotgun (WGS) entry which is preliminary data.</text>
</comment>
<feature type="transmembrane region" description="Helical" evidence="2">
    <location>
        <begin position="29"/>
        <end position="49"/>
    </location>
</feature>
<evidence type="ECO:0000313" key="4">
    <source>
        <dbReference type="Proteomes" id="UP000187406"/>
    </source>
</evidence>
<reference evidence="4" key="1">
    <citation type="submission" date="2016-04" db="EMBL/GenBank/DDBJ databases">
        <title>Cephalotus genome sequencing.</title>
        <authorList>
            <person name="Fukushima K."/>
            <person name="Hasebe M."/>
            <person name="Fang X."/>
        </authorList>
    </citation>
    <scope>NUCLEOTIDE SEQUENCE [LARGE SCALE GENOMIC DNA]</scope>
    <source>
        <strain evidence="4">cv. St1</strain>
    </source>
</reference>
<dbReference type="InParanoid" id="A0A1Q3BMU3"/>
<feature type="compositionally biased region" description="Polar residues" evidence="1">
    <location>
        <begin position="92"/>
        <end position="113"/>
    </location>
</feature>
<gene>
    <name evidence="3" type="ORF">CFOL_v3_12524</name>
</gene>
<keyword evidence="2" id="KW-1133">Transmembrane helix</keyword>
<name>A0A1Q3BMU3_CEPFO</name>
<evidence type="ECO:0000313" key="3">
    <source>
        <dbReference type="EMBL" id="GAV69023.1"/>
    </source>
</evidence>
<proteinExistence type="predicted"/>
<dbReference type="STRING" id="3775.A0A1Q3BMU3"/>
<accession>A0A1Q3BMU3</accession>
<feature type="region of interest" description="Disordered" evidence="1">
    <location>
        <begin position="77"/>
        <end position="113"/>
    </location>
</feature>
<protein>
    <submittedName>
        <fullName evidence="3">Uncharacterized protein</fullName>
    </submittedName>
</protein>
<dbReference type="OrthoDB" id="1928111at2759"/>
<dbReference type="PANTHER" id="PTHR33429:SF2">
    <property type="entry name" value="OS01G0888850 PROTEIN"/>
    <property type="match status" value="1"/>
</dbReference>
<keyword evidence="4" id="KW-1185">Reference proteome</keyword>
<dbReference type="FunCoup" id="A0A1Q3BMU3">
    <property type="interactions" value="34"/>
</dbReference>
<organism evidence="3 4">
    <name type="scientific">Cephalotus follicularis</name>
    <name type="common">Albany pitcher plant</name>
    <dbReference type="NCBI Taxonomy" id="3775"/>
    <lineage>
        <taxon>Eukaryota</taxon>
        <taxon>Viridiplantae</taxon>
        <taxon>Streptophyta</taxon>
        <taxon>Embryophyta</taxon>
        <taxon>Tracheophyta</taxon>
        <taxon>Spermatophyta</taxon>
        <taxon>Magnoliopsida</taxon>
        <taxon>eudicotyledons</taxon>
        <taxon>Gunneridae</taxon>
        <taxon>Pentapetalae</taxon>
        <taxon>rosids</taxon>
        <taxon>fabids</taxon>
        <taxon>Oxalidales</taxon>
        <taxon>Cephalotaceae</taxon>
        <taxon>Cephalotus</taxon>
    </lineage>
</organism>
<dbReference type="PANTHER" id="PTHR33429">
    <property type="entry name" value="OS02G0708000 PROTEIN-RELATED"/>
    <property type="match status" value="1"/>
</dbReference>